<evidence type="ECO:0000313" key="4">
    <source>
        <dbReference type="EMBL" id="AZB01836.1"/>
    </source>
</evidence>
<dbReference type="STRING" id="112234.SAMN05421768_10412"/>
<dbReference type="OrthoDB" id="1489153at2"/>
<proteinExistence type="predicted"/>
<protein>
    <submittedName>
        <fullName evidence="5">Por secretion system C-terminal sorting domain-containing protein</fullName>
    </submittedName>
    <submittedName>
        <fullName evidence="4">T9SS C-terminal target domain-containing protein</fullName>
    </submittedName>
</protein>
<feature type="chain" id="PRO_5044563385" evidence="2">
    <location>
        <begin position="22"/>
        <end position="516"/>
    </location>
</feature>
<dbReference type="Pfam" id="PF18962">
    <property type="entry name" value="Por_Secre_tail"/>
    <property type="match status" value="1"/>
</dbReference>
<dbReference type="AlphaFoldDB" id="A0A1N7IBQ3"/>
<feature type="signal peptide" evidence="2">
    <location>
        <begin position="1"/>
        <end position="21"/>
    </location>
</feature>
<accession>A0A1N7IBQ3</accession>
<dbReference type="NCBIfam" id="TIGR04534">
    <property type="entry name" value="ELWxxDGT_rpt"/>
    <property type="match status" value="2"/>
</dbReference>
<evidence type="ECO:0000313" key="7">
    <source>
        <dbReference type="Proteomes" id="UP000279541"/>
    </source>
</evidence>
<dbReference type="EMBL" id="CP033926">
    <property type="protein sequence ID" value="AZB01836.1"/>
    <property type="molecule type" value="Genomic_DNA"/>
</dbReference>
<feature type="domain" description="Secretion system C-terminal sorting" evidence="3">
    <location>
        <begin position="444"/>
        <end position="508"/>
    </location>
</feature>
<sequence>MKILRLLTLFFSVGNVFTYSAQTLTLVKDINPLGSSNPHSLLPFNNKIYFVANPGTGDKIYSSDGTSSGTQLVGPSVGSGILYPFISYNNTFFFNYDDGTNGAELWKSDGTTAGTVLIKDILPGSSGSNPQYLAGANGKVFFISGTKLWTSDGTNAGTLQLTDNTMIAESFNHQLALPSYNNAVYFVGNNGNPGLWKSDGTVAGTQLLKNISVNAYLENVAIYNNEMYFAAGDSSIGYELWKTNGTAAGTVLVKNINAGSDSNPTRFLVSNNKIFFLANDGTSGEELWVSDGTSAGTQLVKDITAGNTGSNIQTLTAFSNQVYFFALSGSNRLLYKTDGTSAGTVLVKTIPYSVVPYAYVFNDKLYFLAKSLASTYLFESDGTEAGTKQITPNISSENYSDINFLNYNSELYLPCYNGNLGVELNKLTFSNLSATSSGKSDFKIYPNPVTDVVWIQNEGLQKNWNYQLLDLSGRVFQEGKLTSDKISVYVGNYSPGIYILHLQSDTEYKDFKILKK</sequence>
<name>A0A1N7IBQ3_9FLAO</name>
<evidence type="ECO:0000259" key="3">
    <source>
        <dbReference type="Pfam" id="PF18962"/>
    </source>
</evidence>
<evidence type="ECO:0000256" key="2">
    <source>
        <dbReference type="SAM" id="SignalP"/>
    </source>
</evidence>
<dbReference type="InterPro" id="IPR026444">
    <property type="entry name" value="Secre_tail"/>
</dbReference>
<dbReference type="InterPro" id="IPR030916">
    <property type="entry name" value="ELWxxDGT_rpt"/>
</dbReference>
<dbReference type="KEGG" id="cjt:EG359_20560"/>
<evidence type="ECO:0000313" key="6">
    <source>
        <dbReference type="Proteomes" id="UP000186106"/>
    </source>
</evidence>
<organism evidence="5 6">
    <name type="scientific">Chryseobacterium joostei</name>
    <dbReference type="NCBI Taxonomy" id="112234"/>
    <lineage>
        <taxon>Bacteria</taxon>
        <taxon>Pseudomonadati</taxon>
        <taxon>Bacteroidota</taxon>
        <taxon>Flavobacteriia</taxon>
        <taxon>Flavobacteriales</taxon>
        <taxon>Weeksellaceae</taxon>
        <taxon>Chryseobacterium group</taxon>
        <taxon>Chryseobacterium</taxon>
    </lineage>
</organism>
<dbReference type="NCBIfam" id="TIGR04183">
    <property type="entry name" value="Por_Secre_tail"/>
    <property type="match status" value="1"/>
</dbReference>
<gene>
    <name evidence="4" type="ORF">EG359_20560</name>
    <name evidence="5" type="ORF">SAMN05421768_10412</name>
</gene>
<evidence type="ECO:0000256" key="1">
    <source>
        <dbReference type="ARBA" id="ARBA00022729"/>
    </source>
</evidence>
<dbReference type="Proteomes" id="UP000279541">
    <property type="component" value="Chromosome"/>
</dbReference>
<keyword evidence="1 2" id="KW-0732">Signal</keyword>
<dbReference type="RefSeq" id="WP_076353493.1">
    <property type="nucleotide sequence ID" value="NZ_CP033926.1"/>
</dbReference>
<reference evidence="5 6" key="1">
    <citation type="submission" date="2017-01" db="EMBL/GenBank/DDBJ databases">
        <authorList>
            <person name="Mah S.A."/>
            <person name="Swanson W.J."/>
            <person name="Moy G.W."/>
            <person name="Vacquier V.D."/>
        </authorList>
    </citation>
    <scope>NUCLEOTIDE SEQUENCE [LARGE SCALE GENOMIC DNA]</scope>
    <source>
        <strain evidence="5 6">DSM 16927</strain>
    </source>
</reference>
<reference evidence="4 7" key="2">
    <citation type="submission" date="2018-11" db="EMBL/GenBank/DDBJ databases">
        <title>Proposal to divide the Flavobacteriaceae and reorganize its genera based on Amino Acid Identity values calculated from whole genome sequences.</title>
        <authorList>
            <person name="Nicholson A.C."/>
            <person name="Gulvik C.A."/>
            <person name="Whitney A.M."/>
            <person name="Humrighouse B.W."/>
            <person name="Bell M."/>
            <person name="Holmes B."/>
            <person name="Steigerwalt A.G."/>
            <person name="Villarma A."/>
            <person name="Sheth M."/>
            <person name="Batra D."/>
            <person name="Pryor J."/>
            <person name="Bernardet J.-F."/>
            <person name="Hugo C."/>
            <person name="Kampfer P."/>
            <person name="Newman J."/>
            <person name="McQuiston J.R."/>
        </authorList>
    </citation>
    <scope>NUCLEOTIDE SEQUENCE [LARGE SCALE GENOMIC DNA]</scope>
    <source>
        <strain evidence="4 7">DSM 16927</strain>
    </source>
</reference>
<evidence type="ECO:0000313" key="5">
    <source>
        <dbReference type="EMBL" id="SIS34514.1"/>
    </source>
</evidence>
<keyword evidence="7" id="KW-1185">Reference proteome</keyword>
<dbReference type="SUPFAM" id="SSF51004">
    <property type="entry name" value="C-terminal (heme d1) domain of cytochrome cd1-nitrite reductase"/>
    <property type="match status" value="1"/>
</dbReference>
<dbReference type="InterPro" id="IPR011048">
    <property type="entry name" value="Haem_d1_sf"/>
</dbReference>
<dbReference type="EMBL" id="FTNZ01000004">
    <property type="protein sequence ID" value="SIS34514.1"/>
    <property type="molecule type" value="Genomic_DNA"/>
</dbReference>
<dbReference type="Proteomes" id="UP000186106">
    <property type="component" value="Unassembled WGS sequence"/>
</dbReference>